<comment type="caution">
    <text evidence="1">The sequence shown here is derived from an EMBL/GenBank/DDBJ whole genome shotgun (WGS) entry which is preliminary data.</text>
</comment>
<dbReference type="RefSeq" id="WP_105983789.1">
    <property type="nucleotide sequence ID" value="NZ_MQUC01000003.1"/>
</dbReference>
<sequence>MNASTTNAAHASDPKNDLDEFNNAVKKKTIKRKFSNLSEKDVATTIWEVVVEYRKNDKVPITEEQAKNLHAIKYSEALEVYRRLS</sequence>
<dbReference type="EMBL" id="MQUC01000003">
    <property type="protein sequence ID" value="PRP68110.1"/>
    <property type="molecule type" value="Genomic_DNA"/>
</dbReference>
<name>A0A2S9WXA6_9FLAO</name>
<evidence type="ECO:0000313" key="2">
    <source>
        <dbReference type="Proteomes" id="UP000239532"/>
    </source>
</evidence>
<gene>
    <name evidence="1" type="ORF">BST86_13945</name>
</gene>
<dbReference type="Proteomes" id="UP000239532">
    <property type="component" value="Unassembled WGS sequence"/>
</dbReference>
<reference evidence="1 2" key="1">
    <citation type="submission" date="2016-11" db="EMBL/GenBank/DDBJ databases">
        <title>Trade-off between light-utilization and light-protection in marine flavobacteria.</title>
        <authorList>
            <person name="Kumagai Y."/>
        </authorList>
    </citation>
    <scope>NUCLEOTIDE SEQUENCE [LARGE SCALE GENOMIC DNA]</scope>
    <source>
        <strain evidence="1 2">JCM 17109</strain>
    </source>
</reference>
<accession>A0A2S9WXA6</accession>
<organism evidence="1 2">
    <name type="scientific">Nonlabens agnitus</name>
    <dbReference type="NCBI Taxonomy" id="870484"/>
    <lineage>
        <taxon>Bacteria</taxon>
        <taxon>Pseudomonadati</taxon>
        <taxon>Bacteroidota</taxon>
        <taxon>Flavobacteriia</taxon>
        <taxon>Flavobacteriales</taxon>
        <taxon>Flavobacteriaceae</taxon>
        <taxon>Nonlabens</taxon>
    </lineage>
</organism>
<dbReference type="AlphaFoldDB" id="A0A2S9WXA6"/>
<keyword evidence="2" id="KW-1185">Reference proteome</keyword>
<evidence type="ECO:0000313" key="1">
    <source>
        <dbReference type="EMBL" id="PRP68110.1"/>
    </source>
</evidence>
<proteinExistence type="predicted"/>
<protein>
    <submittedName>
        <fullName evidence="1">Uncharacterized protein</fullName>
    </submittedName>
</protein>